<organism evidence="10 11">
    <name type="scientific">Ohessyouella blattaphilus</name>
    <dbReference type="NCBI Taxonomy" id="2949333"/>
    <lineage>
        <taxon>Bacteria</taxon>
        <taxon>Bacillati</taxon>
        <taxon>Bacillota</taxon>
        <taxon>Clostridia</taxon>
        <taxon>Lachnospirales</taxon>
        <taxon>Lachnospiraceae</taxon>
        <taxon>Ohessyouella</taxon>
    </lineage>
</organism>
<dbReference type="SMART" id="SM00387">
    <property type="entry name" value="HATPase_c"/>
    <property type="match status" value="1"/>
</dbReference>
<feature type="transmembrane region" description="Helical" evidence="8">
    <location>
        <begin position="195"/>
        <end position="212"/>
    </location>
</feature>
<dbReference type="InterPro" id="IPR003594">
    <property type="entry name" value="HATPase_dom"/>
</dbReference>
<keyword evidence="10" id="KW-0547">Nucleotide-binding</keyword>
<dbReference type="Proteomes" id="UP001523565">
    <property type="component" value="Unassembled WGS sequence"/>
</dbReference>
<dbReference type="PROSITE" id="PS50109">
    <property type="entry name" value="HIS_KIN"/>
    <property type="match status" value="1"/>
</dbReference>
<dbReference type="InterPro" id="IPR005467">
    <property type="entry name" value="His_kinase_dom"/>
</dbReference>
<protein>
    <recommendedName>
        <fullName evidence="3">histidine kinase</fullName>
        <ecNumber evidence="3">2.7.13.3</ecNumber>
    </recommendedName>
</protein>
<reference evidence="10 11" key="1">
    <citation type="journal article" date="2022" name="Genome Biol. Evol.">
        <title>Host diet, physiology and behaviors set the stage for Lachnospiraceae cladogenesis.</title>
        <authorList>
            <person name="Vera-Ponce De Leon A."/>
            <person name="Schneider M."/>
            <person name="Jahnes B.C."/>
            <person name="Sadowski V."/>
            <person name="Camuy-Velez L.A."/>
            <person name="Duan J."/>
            <person name="Sabree Z.L."/>
        </authorList>
    </citation>
    <scope>NUCLEOTIDE SEQUENCE [LARGE SCALE GENOMIC DNA]</scope>
    <source>
        <strain evidence="10 11">PAL227</strain>
    </source>
</reference>
<name>A0ABT1EHP2_9FIRM</name>
<dbReference type="Gene3D" id="1.10.287.130">
    <property type="match status" value="1"/>
</dbReference>
<evidence type="ECO:0000256" key="4">
    <source>
        <dbReference type="ARBA" id="ARBA00022553"/>
    </source>
</evidence>
<keyword evidence="5" id="KW-0808">Transferase</keyword>
<keyword evidence="8" id="KW-1133">Transmembrane helix</keyword>
<evidence type="ECO:0000256" key="8">
    <source>
        <dbReference type="SAM" id="Phobius"/>
    </source>
</evidence>
<accession>A0ABT1EHP2</accession>
<keyword evidence="7" id="KW-0902">Two-component regulatory system</keyword>
<keyword evidence="8" id="KW-0472">Membrane</keyword>
<dbReference type="EMBL" id="JAMZFV010000010">
    <property type="protein sequence ID" value="MCP1110215.1"/>
    <property type="molecule type" value="Genomic_DNA"/>
</dbReference>
<dbReference type="InterPro" id="IPR036890">
    <property type="entry name" value="HATPase_C_sf"/>
</dbReference>
<evidence type="ECO:0000256" key="3">
    <source>
        <dbReference type="ARBA" id="ARBA00012438"/>
    </source>
</evidence>
<dbReference type="PANTHER" id="PTHR45453:SF1">
    <property type="entry name" value="PHOSPHATE REGULON SENSOR PROTEIN PHOR"/>
    <property type="match status" value="1"/>
</dbReference>
<dbReference type="InterPro" id="IPR004358">
    <property type="entry name" value="Sig_transdc_His_kin-like_C"/>
</dbReference>
<feature type="domain" description="Histidine kinase" evidence="9">
    <location>
        <begin position="273"/>
        <end position="490"/>
    </location>
</feature>
<dbReference type="Gene3D" id="6.10.340.10">
    <property type="match status" value="1"/>
</dbReference>
<evidence type="ECO:0000313" key="10">
    <source>
        <dbReference type="EMBL" id="MCP1110215.1"/>
    </source>
</evidence>
<dbReference type="EC" id="2.7.13.3" evidence="3"/>
<keyword evidence="4" id="KW-0597">Phosphoprotein</keyword>
<dbReference type="Pfam" id="PF00512">
    <property type="entry name" value="HisKA"/>
    <property type="match status" value="1"/>
</dbReference>
<evidence type="ECO:0000313" key="11">
    <source>
        <dbReference type="Proteomes" id="UP001523565"/>
    </source>
</evidence>
<keyword evidence="6" id="KW-0418">Kinase</keyword>
<dbReference type="InterPro" id="IPR036097">
    <property type="entry name" value="HisK_dim/P_sf"/>
</dbReference>
<dbReference type="InterPro" id="IPR050351">
    <property type="entry name" value="BphY/WalK/GraS-like"/>
</dbReference>
<comment type="subcellular location">
    <subcellularLocation>
        <location evidence="2">Membrane</location>
    </subcellularLocation>
</comment>
<evidence type="ECO:0000256" key="6">
    <source>
        <dbReference type="ARBA" id="ARBA00022777"/>
    </source>
</evidence>
<comment type="catalytic activity">
    <reaction evidence="1">
        <text>ATP + protein L-histidine = ADP + protein N-phospho-L-histidine.</text>
        <dbReference type="EC" id="2.7.13.3"/>
    </reaction>
</comment>
<keyword evidence="8" id="KW-0812">Transmembrane</keyword>
<evidence type="ECO:0000256" key="5">
    <source>
        <dbReference type="ARBA" id="ARBA00022679"/>
    </source>
</evidence>
<dbReference type="CDD" id="cd00082">
    <property type="entry name" value="HisKA"/>
    <property type="match status" value="1"/>
</dbReference>
<dbReference type="Gene3D" id="3.30.565.10">
    <property type="entry name" value="Histidine kinase-like ATPase, C-terminal domain"/>
    <property type="match status" value="1"/>
</dbReference>
<dbReference type="Pfam" id="PF02518">
    <property type="entry name" value="HATPase_c"/>
    <property type="match status" value="1"/>
</dbReference>
<gene>
    <name evidence="10" type="ORF">NK118_08125</name>
</gene>
<dbReference type="SUPFAM" id="SSF47384">
    <property type="entry name" value="Homodimeric domain of signal transducing histidine kinase"/>
    <property type="match status" value="1"/>
</dbReference>
<proteinExistence type="predicted"/>
<sequence length="493" mass="55381">MIRNTFTRSGEWVIISGVKKYLHFKTLKSLRVHLVLIILLVGIIPTLIMQKVLIRNYESRAVEVRTAEVQNQCTILCNQIAEANFLKDPNGEVLQSELSQLANIYSGRIMVVNDEFAVVFDTYDLDRGRVIISESVSKASAGNSATFYDAENKYIEISSPIYDSNKKEVLGVMLTSVSTNAIAETMSILEGVTEVLIIIMTVVIALIAFLIGSKVVRPFRRITDSIEAVTEGFDDDYLHENAYEETEVLSVAFNKMLGRMKVLDDSRQEFVANVSHELKTPLTSMKVLADSLLAQEDVPPELYREFMQDLSEEIDRENIVINDLLTLVKLDKTNPHLTIEGQNINEMLERILKRLRPVAAERNIELVFESYGPVMAEVDEIKLVLAFSNLIENGIKYNHDNGWVKVTLDADHKWFTVIISDSGIGIPEEEGERIFERFYRVDKSRSGEISGTGLGLSIARSAVLLHRGAIKVQGNDDGGTDFNVRIPLTYIAI</sequence>
<keyword evidence="11" id="KW-1185">Reference proteome</keyword>
<dbReference type="SMART" id="SM00388">
    <property type="entry name" value="HisKA"/>
    <property type="match status" value="1"/>
</dbReference>
<evidence type="ECO:0000259" key="9">
    <source>
        <dbReference type="PROSITE" id="PS50109"/>
    </source>
</evidence>
<dbReference type="InterPro" id="IPR003661">
    <property type="entry name" value="HisK_dim/P_dom"/>
</dbReference>
<dbReference type="RefSeq" id="WP_262069096.1">
    <property type="nucleotide sequence ID" value="NZ_JAMXOC010000010.1"/>
</dbReference>
<dbReference type="PRINTS" id="PR00344">
    <property type="entry name" value="BCTRLSENSOR"/>
</dbReference>
<feature type="transmembrane region" description="Helical" evidence="8">
    <location>
        <begin position="30"/>
        <end position="49"/>
    </location>
</feature>
<keyword evidence="10" id="KW-0067">ATP-binding</keyword>
<dbReference type="GO" id="GO:0005524">
    <property type="term" value="F:ATP binding"/>
    <property type="evidence" value="ECO:0007669"/>
    <property type="project" value="UniProtKB-KW"/>
</dbReference>
<evidence type="ECO:0000256" key="1">
    <source>
        <dbReference type="ARBA" id="ARBA00000085"/>
    </source>
</evidence>
<dbReference type="PANTHER" id="PTHR45453">
    <property type="entry name" value="PHOSPHATE REGULON SENSOR PROTEIN PHOR"/>
    <property type="match status" value="1"/>
</dbReference>
<evidence type="ECO:0000256" key="7">
    <source>
        <dbReference type="ARBA" id="ARBA00023012"/>
    </source>
</evidence>
<dbReference type="SUPFAM" id="SSF55874">
    <property type="entry name" value="ATPase domain of HSP90 chaperone/DNA topoisomerase II/histidine kinase"/>
    <property type="match status" value="1"/>
</dbReference>
<comment type="caution">
    <text evidence="10">The sequence shown here is derived from an EMBL/GenBank/DDBJ whole genome shotgun (WGS) entry which is preliminary data.</text>
</comment>
<evidence type="ECO:0000256" key="2">
    <source>
        <dbReference type="ARBA" id="ARBA00004370"/>
    </source>
</evidence>
<dbReference type="CDD" id="cd00075">
    <property type="entry name" value="HATPase"/>
    <property type="match status" value="1"/>
</dbReference>